<comment type="caution">
    <text evidence="1">The sequence shown here is derived from an EMBL/GenBank/DDBJ whole genome shotgun (WGS) entry which is preliminary data.</text>
</comment>
<proteinExistence type="predicted"/>
<name>A0A0W8EPF6_9ZZZZ</name>
<dbReference type="AlphaFoldDB" id="A0A0W8EPF6"/>
<gene>
    <name evidence="1" type="ORF">ASZ90_016543</name>
</gene>
<dbReference type="InterPro" id="IPR014931">
    <property type="entry name" value="DUF1805"/>
</dbReference>
<dbReference type="Pfam" id="PF08827">
    <property type="entry name" value="DUF1805"/>
    <property type="match status" value="1"/>
</dbReference>
<evidence type="ECO:0000313" key="1">
    <source>
        <dbReference type="EMBL" id="KUG10545.1"/>
    </source>
</evidence>
<dbReference type="Gene3D" id="3.30.1980.10">
    <property type="entry name" value="Hypothetical protein YunC"/>
    <property type="match status" value="1"/>
</dbReference>
<dbReference type="EMBL" id="LNQE01001738">
    <property type="protein sequence ID" value="KUG10545.1"/>
    <property type="molecule type" value="Genomic_DNA"/>
</dbReference>
<accession>A0A0W8EPF6</accession>
<organism evidence="1">
    <name type="scientific">hydrocarbon metagenome</name>
    <dbReference type="NCBI Taxonomy" id="938273"/>
    <lineage>
        <taxon>unclassified sequences</taxon>
        <taxon>metagenomes</taxon>
        <taxon>ecological metagenomes</taxon>
    </lineage>
</organism>
<protein>
    <recommendedName>
        <fullName evidence="2">DUF1805 domain-containing protein</fullName>
    </recommendedName>
</protein>
<dbReference type="SUPFAM" id="SSF102891">
    <property type="entry name" value="Hypothetical protein Ta1206"/>
    <property type="match status" value="1"/>
</dbReference>
<evidence type="ECO:0008006" key="2">
    <source>
        <dbReference type="Google" id="ProtNLM"/>
    </source>
</evidence>
<dbReference type="InterPro" id="IPR036493">
    <property type="entry name" value="YunC_sf"/>
</dbReference>
<reference evidence="1" key="1">
    <citation type="journal article" date="2015" name="Proc. Natl. Acad. Sci. U.S.A.">
        <title>Networks of energetic and metabolic interactions define dynamics in microbial communities.</title>
        <authorList>
            <person name="Embree M."/>
            <person name="Liu J.K."/>
            <person name="Al-Bassam M.M."/>
            <person name="Zengler K."/>
        </authorList>
    </citation>
    <scope>NUCLEOTIDE SEQUENCE</scope>
</reference>
<sequence>MYRETVVLKNSAGSGFVIPLGPVNLVFVVARSGLVGCGALDVAALGNFGYPAARVRPFQSDSIRTLEDLLAGVIKEANQAAGELGVAAGMSGREALDLLS</sequence>